<accession>A0A061D6G3</accession>
<feature type="domain" description="MACPF" evidence="3">
    <location>
        <begin position="125"/>
        <end position="450"/>
    </location>
</feature>
<dbReference type="VEuPathDB" id="PiroplasmaDB:BBBOND_0301750"/>
<keyword evidence="5" id="KW-1185">Reference proteome</keyword>
<evidence type="ECO:0000256" key="1">
    <source>
        <dbReference type="SAM" id="MobiDB-lite"/>
    </source>
</evidence>
<dbReference type="STRING" id="5866.A0A061D6G3"/>
<feature type="chain" id="PRO_5001595503" description="MACPF domain-containing protein" evidence="2">
    <location>
        <begin position="22"/>
        <end position="450"/>
    </location>
</feature>
<feature type="signal peptide" evidence="2">
    <location>
        <begin position="1"/>
        <end position="21"/>
    </location>
</feature>
<feature type="region of interest" description="Disordered" evidence="1">
    <location>
        <begin position="32"/>
        <end position="105"/>
    </location>
</feature>
<name>A0A061D6G3_BABBI</name>
<dbReference type="PROSITE" id="PS51412">
    <property type="entry name" value="MACPF_2"/>
    <property type="match status" value="1"/>
</dbReference>
<evidence type="ECO:0000259" key="3">
    <source>
        <dbReference type="PROSITE" id="PS51412"/>
    </source>
</evidence>
<proteinExistence type="predicted"/>
<evidence type="ECO:0000313" key="4">
    <source>
        <dbReference type="EMBL" id="CDR96271.1"/>
    </source>
</evidence>
<dbReference type="EMBL" id="LK391709">
    <property type="protein sequence ID" value="CDR96271.1"/>
    <property type="molecule type" value="Genomic_DNA"/>
</dbReference>
<protein>
    <recommendedName>
        <fullName evidence="3">MACPF domain-containing protein</fullName>
    </recommendedName>
</protein>
<organism evidence="4 5">
    <name type="scientific">Babesia bigemina</name>
    <dbReference type="NCBI Taxonomy" id="5866"/>
    <lineage>
        <taxon>Eukaryota</taxon>
        <taxon>Sar</taxon>
        <taxon>Alveolata</taxon>
        <taxon>Apicomplexa</taxon>
        <taxon>Aconoidasida</taxon>
        <taxon>Piroplasmida</taxon>
        <taxon>Babesiidae</taxon>
        <taxon>Babesia</taxon>
    </lineage>
</organism>
<dbReference type="GeneID" id="24564812"/>
<dbReference type="OrthoDB" id="1366754at2759"/>
<dbReference type="InterPro" id="IPR020864">
    <property type="entry name" value="MACPF"/>
</dbReference>
<reference evidence="5" key="1">
    <citation type="journal article" date="2014" name="Nucleic Acids Res.">
        <title>The evolutionary dynamics of variant antigen genes in Babesia reveal a history of genomic innovation underlying host-parasite interaction.</title>
        <authorList>
            <person name="Jackson A.P."/>
            <person name="Otto T.D."/>
            <person name="Darby A."/>
            <person name="Ramaprasad A."/>
            <person name="Xia D."/>
            <person name="Echaide I.E."/>
            <person name="Farber M."/>
            <person name="Gahlot S."/>
            <person name="Gamble J."/>
            <person name="Gupta D."/>
            <person name="Gupta Y."/>
            <person name="Jackson L."/>
            <person name="Malandrin L."/>
            <person name="Malas T.B."/>
            <person name="Moussa E."/>
            <person name="Nair M."/>
            <person name="Reid A.J."/>
            <person name="Sanders M."/>
            <person name="Sharma J."/>
            <person name="Tracey A."/>
            <person name="Quail M.A."/>
            <person name="Weir W."/>
            <person name="Wastling J.M."/>
            <person name="Hall N."/>
            <person name="Willadsen P."/>
            <person name="Lingelbach K."/>
            <person name="Shiels B."/>
            <person name="Tait A."/>
            <person name="Berriman M."/>
            <person name="Allred D.R."/>
            <person name="Pain A."/>
        </authorList>
    </citation>
    <scope>NUCLEOTIDE SEQUENCE [LARGE SCALE GENOMIC DNA]</scope>
    <source>
        <strain evidence="5">Bond</strain>
    </source>
</reference>
<dbReference type="Proteomes" id="UP000033188">
    <property type="component" value="Chromosome 3"/>
</dbReference>
<dbReference type="Pfam" id="PF01823">
    <property type="entry name" value="MACPF"/>
    <property type="match status" value="1"/>
</dbReference>
<gene>
    <name evidence="4" type="ORF">BBBOND_0301750</name>
</gene>
<keyword evidence="2" id="KW-0732">Signal</keyword>
<dbReference type="RefSeq" id="XP_012768457.1">
    <property type="nucleotide sequence ID" value="XM_012913003.1"/>
</dbReference>
<evidence type="ECO:0000256" key="2">
    <source>
        <dbReference type="SAM" id="SignalP"/>
    </source>
</evidence>
<dbReference type="KEGG" id="bbig:BBBOND_0301750"/>
<feature type="compositionally biased region" description="Low complexity" evidence="1">
    <location>
        <begin position="43"/>
        <end position="53"/>
    </location>
</feature>
<sequence>MKLHIAVTQISIILITHMVTCVRNRQVPSPAAQLKQEIQSPASPSRNNSQSNKSKSEDVGYTTARKYHGSVGKIGDATVSGKEDEELSQGQPETPGNPAEINTPLSTLKDVKPVVGSDAEQCNLFDKFLRQPHEKIKGLEYLGCGYDVTKSRPFGDEESFVDTGYTQPVVQFQWSCAEGPKSPTTPIGVWVRKEASCHKGHSTHEIKNAEALASMFSEDVVSSFGAAAVSLTSQTEKKNVEKLEKFVKRHGYALKSKCAVFSTGMFLSAEWNPTRAFQNASNVLLEYENKGKCSKIDDYRTNGSCAGYYELWKSFFNNYGTHVIFRLTMGGKLLRIVENLEDNEAKEKSKERQSSFGVQLSIINANLSMSNKKEDGMRKALNDQSSKYFVMGGDNLTSFDSSDSLKKWMESVERNAMPIDIQLTPISQFIPKEIRSHFWMAFKVYNDVHK</sequence>
<dbReference type="AlphaFoldDB" id="A0A061D6G3"/>
<evidence type="ECO:0000313" key="5">
    <source>
        <dbReference type="Proteomes" id="UP000033188"/>
    </source>
</evidence>
<dbReference type="OMA" id="GHSTHEI"/>